<reference evidence="10 11" key="1">
    <citation type="journal article" date="2014" name="Science">
        <title>Plant genetics. Early allopolyploid evolution in the post-Neolithic Brassica napus oilseed genome.</title>
        <authorList>
            <person name="Chalhoub B."/>
            <person name="Denoeud F."/>
            <person name="Liu S."/>
            <person name="Parkin I.A."/>
            <person name="Tang H."/>
            <person name="Wang X."/>
            <person name="Chiquet J."/>
            <person name="Belcram H."/>
            <person name="Tong C."/>
            <person name="Samans B."/>
            <person name="Correa M."/>
            <person name="Da Silva C."/>
            <person name="Just J."/>
            <person name="Falentin C."/>
            <person name="Koh C.S."/>
            <person name="Le Clainche I."/>
            <person name="Bernard M."/>
            <person name="Bento P."/>
            <person name="Noel B."/>
            <person name="Labadie K."/>
            <person name="Alberti A."/>
            <person name="Charles M."/>
            <person name="Arnaud D."/>
            <person name="Guo H."/>
            <person name="Daviaud C."/>
            <person name="Alamery S."/>
            <person name="Jabbari K."/>
            <person name="Zhao M."/>
            <person name="Edger P.P."/>
            <person name="Chelaifa H."/>
            <person name="Tack D."/>
            <person name="Lassalle G."/>
            <person name="Mestiri I."/>
            <person name="Schnel N."/>
            <person name="Le Paslier M.C."/>
            <person name="Fan G."/>
            <person name="Renault V."/>
            <person name="Bayer P.E."/>
            <person name="Golicz A.A."/>
            <person name="Manoli S."/>
            <person name="Lee T.H."/>
            <person name="Thi V.H."/>
            <person name="Chalabi S."/>
            <person name="Hu Q."/>
            <person name="Fan C."/>
            <person name="Tollenaere R."/>
            <person name="Lu Y."/>
            <person name="Battail C."/>
            <person name="Shen J."/>
            <person name="Sidebottom C.H."/>
            <person name="Wang X."/>
            <person name="Canaguier A."/>
            <person name="Chauveau A."/>
            <person name="Berard A."/>
            <person name="Deniot G."/>
            <person name="Guan M."/>
            <person name="Liu Z."/>
            <person name="Sun F."/>
            <person name="Lim Y.P."/>
            <person name="Lyons E."/>
            <person name="Town C.D."/>
            <person name="Bancroft I."/>
            <person name="Wang X."/>
            <person name="Meng J."/>
            <person name="Ma J."/>
            <person name="Pires J.C."/>
            <person name="King G.J."/>
            <person name="Brunel D."/>
            <person name="Delourme R."/>
            <person name="Renard M."/>
            <person name="Aury J.M."/>
            <person name="Adams K.L."/>
            <person name="Batley J."/>
            <person name="Snowdon R.J."/>
            <person name="Tost J."/>
            <person name="Edwards D."/>
            <person name="Zhou Y."/>
            <person name="Hua W."/>
            <person name="Sharpe A.G."/>
            <person name="Paterson A.H."/>
            <person name="Guan C."/>
            <person name="Wincker P."/>
        </authorList>
    </citation>
    <scope>NUCLEOTIDE SEQUENCE [LARGE SCALE GENOMIC DNA]</scope>
    <source>
        <strain evidence="11">cv. Darmor-bzh</strain>
    </source>
</reference>
<dbReference type="EMBL" id="LK031980">
    <property type="protein sequence ID" value="CDY07736.1"/>
    <property type="molecule type" value="Genomic_DNA"/>
</dbReference>
<evidence type="ECO:0000313" key="9">
    <source>
        <dbReference type="EMBL" id="CAF2123174.1"/>
    </source>
</evidence>
<feature type="transmembrane region" description="Helical" evidence="7">
    <location>
        <begin position="147"/>
        <end position="178"/>
    </location>
</feature>
<evidence type="ECO:0000256" key="5">
    <source>
        <dbReference type="ARBA" id="ARBA00022989"/>
    </source>
</evidence>
<dbReference type="GO" id="GO:0005794">
    <property type="term" value="C:Golgi apparatus"/>
    <property type="evidence" value="ECO:0000318"/>
    <property type="project" value="GO_Central"/>
</dbReference>
<feature type="transmembrane region" description="Helical" evidence="7">
    <location>
        <begin position="198"/>
        <end position="220"/>
    </location>
</feature>
<sequence>MASASPPTLPISNPQTVPSAAAPSSLESQQPPLATPAFRAFINRISETVSNGLSQRRPWSELADRSALSKPDSISDAALRIRKNYSYFKVNYLAVATAIVGFSLVTHPFSLAFLLCLLASWLFLYLFRPSDQPIVVLGRTFSDRETLGCLILFSIFVVFLTDVGSVLVSAVMVGVALICAHGAFRAPEDLFLDEQEPAATGFLSFLGGAASSAAPAVIAARG</sequence>
<evidence type="ECO:0000256" key="6">
    <source>
        <dbReference type="ARBA" id="ARBA00023136"/>
    </source>
</evidence>
<feature type="region of interest" description="Disordered" evidence="8">
    <location>
        <begin position="1"/>
        <end position="31"/>
    </location>
</feature>
<feature type="transmembrane region" description="Helical" evidence="7">
    <location>
        <begin position="111"/>
        <end position="127"/>
    </location>
</feature>
<evidence type="ECO:0000256" key="3">
    <source>
        <dbReference type="ARBA" id="ARBA00006483"/>
    </source>
</evidence>
<dbReference type="GO" id="GO:0016192">
    <property type="term" value="P:vesicle-mediated transport"/>
    <property type="evidence" value="ECO:0000318"/>
    <property type="project" value="GO_Central"/>
</dbReference>
<evidence type="ECO:0000256" key="2">
    <source>
        <dbReference type="ARBA" id="ARBA00004127"/>
    </source>
</evidence>
<dbReference type="PANTHER" id="PTHR19317">
    <property type="entry name" value="PRENYLATED RAB ACCEPTOR 1-RELATED"/>
    <property type="match status" value="1"/>
</dbReference>
<dbReference type="Proteomes" id="UP001295469">
    <property type="component" value="Chromosome A03"/>
</dbReference>
<dbReference type="GO" id="GO:0005783">
    <property type="term" value="C:endoplasmic reticulum"/>
    <property type="evidence" value="ECO:0000318"/>
    <property type="project" value="GO_Central"/>
</dbReference>
<keyword evidence="11" id="KW-1185">Reference proteome</keyword>
<protein>
    <recommendedName>
        <fullName evidence="7">PRA1 family protein</fullName>
    </recommendedName>
</protein>
<proteinExistence type="inferred from homology"/>
<organism evidence="10 11">
    <name type="scientific">Brassica napus</name>
    <name type="common">Rape</name>
    <dbReference type="NCBI Taxonomy" id="3708"/>
    <lineage>
        <taxon>Eukaryota</taxon>
        <taxon>Viridiplantae</taxon>
        <taxon>Streptophyta</taxon>
        <taxon>Embryophyta</taxon>
        <taxon>Tracheophyta</taxon>
        <taxon>Spermatophyta</taxon>
        <taxon>Magnoliopsida</taxon>
        <taxon>eudicotyledons</taxon>
        <taxon>Gunneridae</taxon>
        <taxon>Pentapetalae</taxon>
        <taxon>rosids</taxon>
        <taxon>malvids</taxon>
        <taxon>Brassicales</taxon>
        <taxon>Brassicaceae</taxon>
        <taxon>Brassiceae</taxon>
        <taxon>Brassica</taxon>
    </lineage>
</organism>
<feature type="transmembrane region" description="Helical" evidence="7">
    <location>
        <begin position="87"/>
        <end position="105"/>
    </location>
</feature>
<evidence type="ECO:0000313" key="11">
    <source>
        <dbReference type="Proteomes" id="UP000028999"/>
    </source>
</evidence>
<evidence type="ECO:0000256" key="4">
    <source>
        <dbReference type="ARBA" id="ARBA00022692"/>
    </source>
</evidence>
<evidence type="ECO:0000313" key="10">
    <source>
        <dbReference type="EMBL" id="CDY07736.1"/>
    </source>
</evidence>
<dbReference type="PaxDb" id="3708-A0A078F2Y7"/>
<dbReference type="AlphaFoldDB" id="A0A078F2Y7"/>
<evidence type="ECO:0000256" key="7">
    <source>
        <dbReference type="RuleBase" id="RU363107"/>
    </source>
</evidence>
<accession>A0A078F2Y7</accession>
<reference evidence="9" key="3">
    <citation type="submission" date="2021-01" db="EMBL/GenBank/DDBJ databases">
        <authorList>
            <consortium name="Genoscope - CEA"/>
            <person name="William W."/>
        </authorList>
    </citation>
    <scope>NUCLEOTIDE SEQUENCE</scope>
</reference>
<keyword evidence="5 7" id="KW-1133">Transmembrane helix</keyword>
<dbReference type="Gramene" id="CDY07736">
    <property type="protein sequence ID" value="CDY07736"/>
    <property type="gene ID" value="GSBRNA2T00124857001"/>
</dbReference>
<dbReference type="STRING" id="3708.A0A078F2Y7"/>
<comment type="subcellular location">
    <subcellularLocation>
        <location evidence="2">Endomembrane system</location>
        <topology evidence="2">Multi-pass membrane protein</topology>
    </subcellularLocation>
    <subcellularLocation>
        <location evidence="7">Membrane</location>
        <topology evidence="7">Multi-pass membrane protein</topology>
    </subcellularLocation>
</comment>
<evidence type="ECO:0000256" key="1">
    <source>
        <dbReference type="ARBA" id="ARBA00002501"/>
    </source>
</evidence>
<keyword evidence="6 7" id="KW-0472">Membrane</keyword>
<dbReference type="GO" id="GO:0016020">
    <property type="term" value="C:membrane"/>
    <property type="evidence" value="ECO:0007669"/>
    <property type="project" value="UniProtKB-SubCell"/>
</dbReference>
<dbReference type="Pfam" id="PF03208">
    <property type="entry name" value="PRA1"/>
    <property type="match status" value="1"/>
</dbReference>
<dbReference type="InterPro" id="IPR004895">
    <property type="entry name" value="Prenylated_rab_accept_PRA1"/>
</dbReference>
<comment type="similarity">
    <text evidence="3 7">Belongs to the PRA1 family.</text>
</comment>
<keyword evidence="4 7" id="KW-0812">Transmembrane</keyword>
<evidence type="ECO:0000256" key="8">
    <source>
        <dbReference type="SAM" id="MobiDB-lite"/>
    </source>
</evidence>
<name>A0A078F2Y7_BRANA</name>
<keyword evidence="7" id="KW-0813">Transport</keyword>
<comment type="function">
    <text evidence="1 7">May be involved in both secretory and endocytic intracellular trafficking in the endosomal/prevacuolar compartments.</text>
</comment>
<dbReference type="Proteomes" id="UP000028999">
    <property type="component" value="Unassembled WGS sequence"/>
</dbReference>
<reference evidence="10" key="2">
    <citation type="submission" date="2014-06" db="EMBL/GenBank/DDBJ databases">
        <authorList>
            <person name="Genoscope - CEA"/>
        </authorList>
    </citation>
    <scope>NUCLEOTIDE SEQUENCE</scope>
</reference>
<gene>
    <name evidence="10" type="primary">BnaA03g17750D</name>
    <name evidence="9" type="ORF">DARMORV10_A03P21210.1</name>
    <name evidence="10" type="ORF">GSBRNA2T00124857001</name>
</gene>
<dbReference type="PANTHER" id="PTHR19317:SF34">
    <property type="entry name" value="PRA1 FAMILY PROTEIN-RELATED"/>
    <property type="match status" value="1"/>
</dbReference>
<dbReference type="EMBL" id="HG994357">
    <property type="protein sequence ID" value="CAF2123174.1"/>
    <property type="molecule type" value="Genomic_DNA"/>
</dbReference>